<dbReference type="InterPro" id="IPR023631">
    <property type="entry name" value="Amidase_dom"/>
</dbReference>
<evidence type="ECO:0000313" key="3">
    <source>
        <dbReference type="EMBL" id="MCC4309815.1"/>
    </source>
</evidence>
<dbReference type="RefSeq" id="WP_228234548.1">
    <property type="nucleotide sequence ID" value="NZ_ARXL01000077.1"/>
</dbReference>
<dbReference type="Proteomes" id="UP001108027">
    <property type="component" value="Unassembled WGS sequence"/>
</dbReference>
<evidence type="ECO:0000259" key="2">
    <source>
        <dbReference type="Pfam" id="PF01425"/>
    </source>
</evidence>
<dbReference type="PROSITE" id="PS00571">
    <property type="entry name" value="AMIDASES"/>
    <property type="match status" value="1"/>
</dbReference>
<proteinExistence type="inferred from homology"/>
<dbReference type="Pfam" id="PF01425">
    <property type="entry name" value="Amidase"/>
    <property type="match status" value="1"/>
</dbReference>
<dbReference type="InterPro" id="IPR036928">
    <property type="entry name" value="AS_sf"/>
</dbReference>
<dbReference type="PANTHER" id="PTHR11895">
    <property type="entry name" value="TRANSAMIDASE"/>
    <property type="match status" value="1"/>
</dbReference>
<keyword evidence="4" id="KW-1185">Reference proteome</keyword>
<dbReference type="PANTHER" id="PTHR11895:SF7">
    <property type="entry name" value="GLUTAMYL-TRNA(GLN) AMIDOTRANSFERASE SUBUNIT A, MITOCHONDRIAL"/>
    <property type="match status" value="1"/>
</dbReference>
<dbReference type="AlphaFoldDB" id="A0A9Q3UP54"/>
<comment type="caution">
    <text evidence="3">The sequence shown here is derived from an EMBL/GenBank/DDBJ whole genome shotgun (WGS) entry which is preliminary data.</text>
</comment>
<dbReference type="EMBL" id="JAJGNA010000022">
    <property type="protein sequence ID" value="MCC4309815.1"/>
    <property type="molecule type" value="Genomic_DNA"/>
</dbReference>
<organism evidence="3 4">
    <name type="scientific">Alloalcanivorax marinus</name>
    <dbReference type="NCBI Taxonomy" id="1177169"/>
    <lineage>
        <taxon>Bacteria</taxon>
        <taxon>Pseudomonadati</taxon>
        <taxon>Pseudomonadota</taxon>
        <taxon>Gammaproteobacteria</taxon>
        <taxon>Oceanospirillales</taxon>
        <taxon>Alcanivoracaceae</taxon>
        <taxon>Alloalcanivorax</taxon>
    </lineage>
</organism>
<dbReference type="InterPro" id="IPR020556">
    <property type="entry name" value="Amidase_CS"/>
</dbReference>
<name>A0A9Q3UP54_9GAMM</name>
<dbReference type="InterPro" id="IPR000120">
    <property type="entry name" value="Amidase"/>
</dbReference>
<keyword evidence="3" id="KW-0378">Hydrolase</keyword>
<dbReference type="SUPFAM" id="SSF75304">
    <property type="entry name" value="Amidase signature (AS) enzymes"/>
    <property type="match status" value="1"/>
</dbReference>
<dbReference type="Gene3D" id="3.90.1300.10">
    <property type="entry name" value="Amidase signature (AS) domain"/>
    <property type="match status" value="1"/>
</dbReference>
<accession>A0A9Q3UP54</accession>
<feature type="domain" description="Amidase" evidence="2">
    <location>
        <begin position="41"/>
        <end position="458"/>
    </location>
</feature>
<sequence>MGTPMSDPRRRLHAFTDDALGDHDATGLAALIERGALSASEVTEAAIQRIGRVDPQLHAVALAAFERGRGEAARPGRGAFAGVPTLIKDNIDVAGLATGHGSAAVCTRPAEKDSDFARQFLAQGFTLLGKSRLPDFGFSASTEFMDQPPTCNPWHTGYSSGASSGGAAALVAAGALPIAHGNDGGGSIRIPAACCGLVGLKPTRGRLVKSEASQALPVDLISEGVLTRSVRDTARFFAAAERYYRNPKLPAIGDVTGPGRRRLKVGLVMDSITGSATDRDTRAAVADTARLLADLGHHVEEAPIPLKPSFIDDFVTYYGMMAFMVSRFGARLFGPGFQTERLDDLTVGLAGYYRRRLWKTPAVLYRLRRTWKEYADSFQRYDVVLSPVLARTVPELGYLSPTQPFETLIDRLIKYASFTPANNASGSPAISLPLGASAEGLPIGVQLAAVQGGERTLLELAFELEAARPWRRIQDG</sequence>
<evidence type="ECO:0000313" key="4">
    <source>
        <dbReference type="Proteomes" id="UP001108027"/>
    </source>
</evidence>
<gene>
    <name evidence="3" type="ORF">LL252_14670</name>
</gene>
<dbReference type="EC" id="3.5.1.4" evidence="3"/>
<protein>
    <submittedName>
        <fullName evidence="3">Amidase</fullName>
        <ecNumber evidence="3">3.5.1.4</ecNumber>
    </submittedName>
</protein>
<dbReference type="GO" id="GO:0004040">
    <property type="term" value="F:amidase activity"/>
    <property type="evidence" value="ECO:0007669"/>
    <property type="project" value="UniProtKB-EC"/>
</dbReference>
<evidence type="ECO:0000256" key="1">
    <source>
        <dbReference type="ARBA" id="ARBA00009199"/>
    </source>
</evidence>
<reference evidence="3" key="1">
    <citation type="submission" date="2021-10" db="EMBL/GenBank/DDBJ databases">
        <title>The diversity and Nitrogen Metabolism of Culturable Nitrate-Utilizing Bacteria Within the Oxygen Minimum Zone of the Changjiang (Yangtze River)Estuary.</title>
        <authorList>
            <person name="Zhang D."/>
            <person name="Zheng J."/>
            <person name="Liu S."/>
            <person name="He W."/>
        </authorList>
    </citation>
    <scope>NUCLEOTIDE SEQUENCE</scope>
    <source>
        <strain evidence="3">FXH-223</strain>
    </source>
</reference>
<dbReference type="NCBIfam" id="NF005899">
    <property type="entry name" value="PRK07869.1"/>
    <property type="match status" value="1"/>
</dbReference>
<comment type="similarity">
    <text evidence="1">Belongs to the amidase family.</text>
</comment>